<proteinExistence type="predicted"/>
<dbReference type="SUPFAM" id="SSF55785">
    <property type="entry name" value="PYP-like sensor domain (PAS domain)"/>
    <property type="match status" value="1"/>
</dbReference>
<dbReference type="InterPro" id="IPR000700">
    <property type="entry name" value="PAS-assoc_C"/>
</dbReference>
<dbReference type="PROSITE" id="PS50109">
    <property type="entry name" value="HIS_KIN"/>
    <property type="match status" value="1"/>
</dbReference>
<evidence type="ECO:0000256" key="2">
    <source>
        <dbReference type="ARBA" id="ARBA00004370"/>
    </source>
</evidence>
<evidence type="ECO:0000256" key="5">
    <source>
        <dbReference type="ARBA" id="ARBA00022679"/>
    </source>
</evidence>
<sequence length="307" mass="34873">MILYHELIELLKNTLKEDNPVKNIVRTFSDESGKSRFIEINTSLLKNEEGNIKGALCSFNDITERKEFESKIDKIDRLASLGELAAGLAHEIRNPLAGIKTSTQVLANRTEQNDANVLLFDKIISEIDRMNKLITDLLNFAKPPASRLEKRDITKIIRESAKFLEEHFRKCKVNITFNFPLKEYFVLVDGYQMKQIFLNLFMNAIKAMPEGGRISVYIAAKGDFIEIYVRDTGKGISQENLPRIFDPFFTTDPKGTGLGLSVVQKLVIQNGGEIDVKSELNKGTTFCIKLPVIRGEKSYEKEDFSNR</sequence>
<dbReference type="Pfam" id="PF00512">
    <property type="entry name" value="HisKA"/>
    <property type="match status" value="1"/>
</dbReference>
<reference evidence="12" key="1">
    <citation type="submission" date="2020-07" db="EMBL/GenBank/DDBJ databases">
        <title>Koleobacter methoxysyntrophicus gen. nov., sp. nov., a novel anaerobic bacterium isolated from deep subsurface oil field and proposal of Koleobacterales ord. nov. in the phylum Firmicutes.</title>
        <authorList>
            <person name="Sakamoto S."/>
            <person name="Tamaki H."/>
        </authorList>
    </citation>
    <scope>NUCLEOTIDE SEQUENCE</scope>
    <source>
        <strain evidence="12">NRmbB1</strain>
    </source>
</reference>
<dbReference type="InterPro" id="IPR005467">
    <property type="entry name" value="His_kinase_dom"/>
</dbReference>
<dbReference type="Pfam" id="PF02518">
    <property type="entry name" value="HATPase_c"/>
    <property type="match status" value="1"/>
</dbReference>
<accession>A0A8A0RKX8</accession>
<evidence type="ECO:0000259" key="11">
    <source>
        <dbReference type="PROSITE" id="PS50113"/>
    </source>
</evidence>
<dbReference type="InterPro" id="IPR004358">
    <property type="entry name" value="Sig_transdc_His_kin-like_C"/>
</dbReference>
<dbReference type="InterPro" id="IPR003661">
    <property type="entry name" value="HisK_dim/P_dom"/>
</dbReference>
<dbReference type="CDD" id="cd00082">
    <property type="entry name" value="HisKA"/>
    <property type="match status" value="1"/>
</dbReference>
<organism evidence="12 13">
    <name type="scientific">Koleobacter methoxysyntrophicus</name>
    <dbReference type="NCBI Taxonomy" id="2751313"/>
    <lineage>
        <taxon>Bacteria</taxon>
        <taxon>Bacillati</taxon>
        <taxon>Bacillota</taxon>
        <taxon>Clostridia</taxon>
        <taxon>Koleobacterales</taxon>
        <taxon>Koleobacteraceae</taxon>
        <taxon>Koleobacter</taxon>
    </lineage>
</organism>
<dbReference type="GO" id="GO:0016020">
    <property type="term" value="C:membrane"/>
    <property type="evidence" value="ECO:0007669"/>
    <property type="project" value="UniProtKB-SubCell"/>
</dbReference>
<dbReference type="KEGG" id="kme:H0A61_01244"/>
<evidence type="ECO:0000256" key="8">
    <source>
        <dbReference type="ARBA" id="ARBA00022840"/>
    </source>
</evidence>
<dbReference type="PANTHER" id="PTHR43065:SF10">
    <property type="entry name" value="PEROXIDE STRESS-ACTIVATED HISTIDINE KINASE MAK3"/>
    <property type="match status" value="1"/>
</dbReference>
<dbReference type="GO" id="GO:0005524">
    <property type="term" value="F:ATP binding"/>
    <property type="evidence" value="ECO:0007669"/>
    <property type="project" value="UniProtKB-KW"/>
</dbReference>
<evidence type="ECO:0000256" key="7">
    <source>
        <dbReference type="ARBA" id="ARBA00022777"/>
    </source>
</evidence>
<dbReference type="InterPro" id="IPR035965">
    <property type="entry name" value="PAS-like_dom_sf"/>
</dbReference>
<keyword evidence="6" id="KW-0547">Nucleotide-binding</keyword>
<evidence type="ECO:0000313" key="13">
    <source>
        <dbReference type="Proteomes" id="UP000662904"/>
    </source>
</evidence>
<keyword evidence="13" id="KW-1185">Reference proteome</keyword>
<dbReference type="Proteomes" id="UP000662904">
    <property type="component" value="Chromosome"/>
</dbReference>
<dbReference type="Gene3D" id="3.30.450.20">
    <property type="entry name" value="PAS domain"/>
    <property type="match status" value="1"/>
</dbReference>
<dbReference type="FunFam" id="3.30.565.10:FF:000006">
    <property type="entry name" value="Sensor histidine kinase WalK"/>
    <property type="match status" value="1"/>
</dbReference>
<dbReference type="Gene3D" id="3.30.565.10">
    <property type="entry name" value="Histidine kinase-like ATPase, C-terminal domain"/>
    <property type="match status" value="1"/>
</dbReference>
<evidence type="ECO:0000256" key="6">
    <source>
        <dbReference type="ARBA" id="ARBA00022741"/>
    </source>
</evidence>
<gene>
    <name evidence="12" type="primary">kinE_2</name>
    <name evidence="12" type="ORF">H0A61_01244</name>
</gene>
<dbReference type="AlphaFoldDB" id="A0A8A0RKX8"/>
<name>A0A8A0RKX8_9FIRM</name>
<dbReference type="InterPro" id="IPR036097">
    <property type="entry name" value="HisK_dim/P_sf"/>
</dbReference>
<dbReference type="InterPro" id="IPR003594">
    <property type="entry name" value="HATPase_dom"/>
</dbReference>
<dbReference type="PROSITE" id="PS50113">
    <property type="entry name" value="PAC"/>
    <property type="match status" value="1"/>
</dbReference>
<dbReference type="GO" id="GO:0000155">
    <property type="term" value="F:phosphorelay sensor kinase activity"/>
    <property type="evidence" value="ECO:0007669"/>
    <property type="project" value="InterPro"/>
</dbReference>
<keyword evidence="5 12" id="KW-0808">Transferase</keyword>
<keyword evidence="9" id="KW-0902">Two-component regulatory system</keyword>
<comment type="catalytic activity">
    <reaction evidence="1">
        <text>ATP + protein L-histidine = ADP + protein N-phospho-L-histidine.</text>
        <dbReference type="EC" id="2.7.13.3"/>
    </reaction>
</comment>
<dbReference type="EMBL" id="CP059066">
    <property type="protein sequence ID" value="QSQ08893.1"/>
    <property type="molecule type" value="Genomic_DNA"/>
</dbReference>
<evidence type="ECO:0000256" key="1">
    <source>
        <dbReference type="ARBA" id="ARBA00000085"/>
    </source>
</evidence>
<keyword evidence="7 12" id="KW-0418">Kinase</keyword>
<dbReference type="SMART" id="SM00388">
    <property type="entry name" value="HisKA"/>
    <property type="match status" value="1"/>
</dbReference>
<dbReference type="RefSeq" id="WP_206709092.1">
    <property type="nucleotide sequence ID" value="NZ_CP059066.1"/>
</dbReference>
<feature type="domain" description="Histidine kinase" evidence="10">
    <location>
        <begin position="87"/>
        <end position="294"/>
    </location>
</feature>
<dbReference type="EC" id="2.7.13.3" evidence="3"/>
<feature type="domain" description="PAC" evidence="11">
    <location>
        <begin position="22"/>
        <end position="74"/>
    </location>
</feature>
<evidence type="ECO:0000256" key="9">
    <source>
        <dbReference type="ARBA" id="ARBA00023012"/>
    </source>
</evidence>
<evidence type="ECO:0000256" key="3">
    <source>
        <dbReference type="ARBA" id="ARBA00012438"/>
    </source>
</evidence>
<dbReference type="SMART" id="SM00387">
    <property type="entry name" value="HATPase_c"/>
    <property type="match status" value="1"/>
</dbReference>
<dbReference type="Gene3D" id="1.10.287.130">
    <property type="match status" value="1"/>
</dbReference>
<comment type="subcellular location">
    <subcellularLocation>
        <location evidence="2">Membrane</location>
    </subcellularLocation>
</comment>
<dbReference type="PANTHER" id="PTHR43065">
    <property type="entry name" value="SENSOR HISTIDINE KINASE"/>
    <property type="match status" value="1"/>
</dbReference>
<evidence type="ECO:0000259" key="10">
    <source>
        <dbReference type="PROSITE" id="PS50109"/>
    </source>
</evidence>
<keyword evidence="4" id="KW-0597">Phosphoprotein</keyword>
<dbReference type="SUPFAM" id="SSF55874">
    <property type="entry name" value="ATPase domain of HSP90 chaperone/DNA topoisomerase II/histidine kinase"/>
    <property type="match status" value="1"/>
</dbReference>
<dbReference type="InterPro" id="IPR036890">
    <property type="entry name" value="HATPase_C_sf"/>
</dbReference>
<dbReference type="NCBIfam" id="TIGR00229">
    <property type="entry name" value="sensory_box"/>
    <property type="match status" value="1"/>
</dbReference>
<protein>
    <recommendedName>
        <fullName evidence="3">histidine kinase</fullName>
        <ecNumber evidence="3">2.7.13.3</ecNumber>
    </recommendedName>
</protein>
<dbReference type="InterPro" id="IPR000014">
    <property type="entry name" value="PAS"/>
</dbReference>
<dbReference type="SUPFAM" id="SSF47384">
    <property type="entry name" value="Homodimeric domain of signal transducing histidine kinase"/>
    <property type="match status" value="1"/>
</dbReference>
<keyword evidence="8" id="KW-0067">ATP-binding</keyword>
<evidence type="ECO:0000256" key="4">
    <source>
        <dbReference type="ARBA" id="ARBA00022553"/>
    </source>
</evidence>
<evidence type="ECO:0000313" key="12">
    <source>
        <dbReference type="EMBL" id="QSQ08893.1"/>
    </source>
</evidence>
<dbReference type="PRINTS" id="PR00344">
    <property type="entry name" value="BCTRLSENSOR"/>
</dbReference>